<dbReference type="PANTHER" id="PTHR42760:SF40">
    <property type="entry name" value="3-OXOACYL-[ACYL-CARRIER-PROTEIN] REDUCTASE, CHLOROPLASTIC"/>
    <property type="match status" value="1"/>
</dbReference>
<dbReference type="PRINTS" id="PR00080">
    <property type="entry name" value="SDRFAMILY"/>
</dbReference>
<evidence type="ECO:0000256" key="1">
    <source>
        <dbReference type="ARBA" id="ARBA00006484"/>
    </source>
</evidence>
<dbReference type="OrthoDB" id="9790146at2"/>
<dbReference type="RefSeq" id="WP_070403126.1">
    <property type="nucleotide sequence ID" value="NZ_BJVW01000001.1"/>
</dbReference>
<dbReference type="FunFam" id="3.40.50.720:FF:000084">
    <property type="entry name" value="Short-chain dehydrogenase reductase"/>
    <property type="match status" value="1"/>
</dbReference>
<name>A0A1D8UV71_9PROT</name>
<dbReference type="PANTHER" id="PTHR42760">
    <property type="entry name" value="SHORT-CHAIN DEHYDROGENASES/REDUCTASES FAMILY MEMBER"/>
    <property type="match status" value="1"/>
</dbReference>
<dbReference type="InterPro" id="IPR002347">
    <property type="entry name" value="SDR_fam"/>
</dbReference>
<dbReference type="PROSITE" id="PS00061">
    <property type="entry name" value="ADH_SHORT"/>
    <property type="match status" value="1"/>
</dbReference>
<evidence type="ECO:0000313" key="2">
    <source>
        <dbReference type="EMBL" id="AOX17546.1"/>
    </source>
</evidence>
<dbReference type="GO" id="GO:0016616">
    <property type="term" value="F:oxidoreductase activity, acting on the CH-OH group of donors, NAD or NADP as acceptor"/>
    <property type="evidence" value="ECO:0007669"/>
    <property type="project" value="TreeGrafter"/>
</dbReference>
<sequence length="232" mass="24683">MTQKTALVTGAAKGIGAAIAHRLLQDGWRVTAIDKDPIDPASGLTVERADVSDEQAVIGIVNRLAEREGRLDGLVCNAGFMIRKKLAELSLSEWRSVLDTNLTSIFLFARAAETLLRQSKGAIVTLGSTRAHMSEPDTESYSASKGGIMALTHALAMSLAPVRVNCISPGWIDTQGQPLSTEDHAQHPAGRVGRVEDVAAMAAFLLGSESGFVTGAEFFVDGGMTRKMIYAE</sequence>
<comment type="similarity">
    <text evidence="1">Belongs to the short-chain dehydrogenases/reductases (SDR) family.</text>
</comment>
<keyword evidence="3" id="KW-1185">Reference proteome</keyword>
<dbReference type="Proteomes" id="UP000179145">
    <property type="component" value="Chromosome"/>
</dbReference>
<dbReference type="EMBL" id="CP014674">
    <property type="protein sequence ID" value="AOX17546.1"/>
    <property type="molecule type" value="Genomic_DNA"/>
</dbReference>
<dbReference type="STRING" id="153496.A0U89_10775"/>
<accession>A0A1D8UV71</accession>
<dbReference type="AlphaFoldDB" id="A0A1D8UV71"/>
<dbReference type="SUPFAM" id="SSF51735">
    <property type="entry name" value="NAD(P)-binding Rossmann-fold domains"/>
    <property type="match status" value="1"/>
</dbReference>
<dbReference type="eggNOG" id="COG1028">
    <property type="taxonomic scope" value="Bacteria"/>
</dbReference>
<dbReference type="Pfam" id="PF13561">
    <property type="entry name" value="adh_short_C2"/>
    <property type="match status" value="1"/>
</dbReference>
<dbReference type="KEGG" id="kba:A0U89_10775"/>
<evidence type="ECO:0000313" key="3">
    <source>
        <dbReference type="Proteomes" id="UP000179145"/>
    </source>
</evidence>
<gene>
    <name evidence="2" type="ORF">A0U89_10775</name>
</gene>
<dbReference type="GO" id="GO:0030497">
    <property type="term" value="P:fatty acid elongation"/>
    <property type="evidence" value="ECO:0007669"/>
    <property type="project" value="TreeGrafter"/>
</dbReference>
<organism evidence="2 3">
    <name type="scientific">Kozakia baliensis</name>
    <dbReference type="NCBI Taxonomy" id="153496"/>
    <lineage>
        <taxon>Bacteria</taxon>
        <taxon>Pseudomonadati</taxon>
        <taxon>Pseudomonadota</taxon>
        <taxon>Alphaproteobacteria</taxon>
        <taxon>Acetobacterales</taxon>
        <taxon>Acetobacteraceae</taxon>
        <taxon>Kozakia</taxon>
    </lineage>
</organism>
<dbReference type="Gene3D" id="3.40.50.720">
    <property type="entry name" value="NAD(P)-binding Rossmann-like Domain"/>
    <property type="match status" value="1"/>
</dbReference>
<proteinExistence type="inferred from homology"/>
<reference evidence="2 3" key="1">
    <citation type="journal article" date="2016" name="Microb. Cell Fact.">
        <title>Dissection of exopolysaccharide biosynthesis in Kozakia baliensis.</title>
        <authorList>
            <person name="Brandt J.U."/>
            <person name="Jakob F."/>
            <person name="Behr J."/>
            <person name="Geissler A.J."/>
            <person name="Vogel R.F."/>
        </authorList>
    </citation>
    <scope>NUCLEOTIDE SEQUENCE [LARGE SCALE GENOMIC DNA]</scope>
    <source>
        <strain evidence="2 3">DSM 14400</strain>
    </source>
</reference>
<dbReference type="InterPro" id="IPR036291">
    <property type="entry name" value="NAD(P)-bd_dom_sf"/>
</dbReference>
<protein>
    <submittedName>
        <fullName evidence="2">Oxidoreductase</fullName>
    </submittedName>
</protein>
<dbReference type="PRINTS" id="PR00081">
    <property type="entry name" value="GDHRDH"/>
</dbReference>
<dbReference type="InterPro" id="IPR020904">
    <property type="entry name" value="Sc_DH/Rdtase_CS"/>
</dbReference>